<dbReference type="EMBL" id="CP006764">
    <property type="protein sequence ID" value="AIT60572.1"/>
    <property type="molecule type" value="Genomic_DNA"/>
</dbReference>
<feature type="transmembrane region" description="Helical" evidence="1">
    <location>
        <begin position="141"/>
        <end position="160"/>
    </location>
</feature>
<name>A0A097IEK5_9CORY</name>
<keyword evidence="1" id="KW-0812">Transmembrane</keyword>
<dbReference type="KEGG" id="cdo:CDOO_04400"/>
<dbReference type="STRING" id="558173.CDOO_04400"/>
<accession>A0A097IEK5</accession>
<dbReference type="RefSeq" id="WP_018021914.1">
    <property type="nucleotide sequence ID" value="NZ_AQUX01000004.1"/>
</dbReference>
<organism evidence="3 4">
    <name type="scientific">Corynebacterium doosanense CAU 212 = DSM 45436</name>
    <dbReference type="NCBI Taxonomy" id="558173"/>
    <lineage>
        <taxon>Bacteria</taxon>
        <taxon>Bacillati</taxon>
        <taxon>Actinomycetota</taxon>
        <taxon>Actinomycetes</taxon>
        <taxon>Mycobacteriales</taxon>
        <taxon>Corynebacteriaceae</taxon>
        <taxon>Corynebacterium</taxon>
    </lineage>
</organism>
<feature type="domain" description="Putative zinc-finger" evidence="2">
    <location>
        <begin position="6"/>
        <end position="38"/>
    </location>
</feature>
<dbReference type="Proteomes" id="UP000029914">
    <property type="component" value="Chromosome"/>
</dbReference>
<feature type="transmembrane region" description="Helical" evidence="1">
    <location>
        <begin position="172"/>
        <end position="192"/>
    </location>
</feature>
<dbReference type="HOGENOM" id="CLU_081592_2_0_11"/>
<protein>
    <submittedName>
        <fullName evidence="3">Membrane protein</fullName>
    </submittedName>
</protein>
<evidence type="ECO:0000256" key="1">
    <source>
        <dbReference type="SAM" id="Phobius"/>
    </source>
</evidence>
<proteinExistence type="predicted"/>
<feature type="transmembrane region" description="Helical" evidence="1">
    <location>
        <begin position="89"/>
        <end position="112"/>
    </location>
</feature>
<keyword evidence="1" id="KW-1133">Transmembrane helix</keyword>
<keyword evidence="1" id="KW-0472">Membrane</keyword>
<evidence type="ECO:0000259" key="2">
    <source>
        <dbReference type="Pfam" id="PF13490"/>
    </source>
</evidence>
<sequence>MVDHDQIQAALSARIDGEPAGLADDVIDAHVAACDECRDYQDRVAHFSSSLRSSEPVGSPMRPPVDLADTILAGVEPEWRRLSLARQTWLRAGRIALVLLAMAHVVWAMSLIGSNADIEAAALRLGLAVGLLFSAWRPELIAGFAVVPATVTAFLLGFTARDVVFGLVDGAQIGLLVLLVVTVAALALTFVADRGVVLREAWRTLSADPR</sequence>
<evidence type="ECO:0000313" key="3">
    <source>
        <dbReference type="EMBL" id="AIT60572.1"/>
    </source>
</evidence>
<evidence type="ECO:0000313" key="4">
    <source>
        <dbReference type="Proteomes" id="UP000029914"/>
    </source>
</evidence>
<dbReference type="OrthoDB" id="5197868at2"/>
<keyword evidence="4" id="KW-1185">Reference proteome</keyword>
<dbReference type="eggNOG" id="COG5660">
    <property type="taxonomic scope" value="Bacteria"/>
</dbReference>
<dbReference type="InterPro" id="IPR027383">
    <property type="entry name" value="Znf_put"/>
</dbReference>
<dbReference type="AlphaFoldDB" id="A0A097IEK5"/>
<dbReference type="Pfam" id="PF13490">
    <property type="entry name" value="zf-HC2"/>
    <property type="match status" value="1"/>
</dbReference>
<reference evidence="3 4" key="1">
    <citation type="submission" date="2013-09" db="EMBL/GenBank/DDBJ databases">
        <title>Complete genome sequence of Corynebacterium doosanense CAU 212(T) (=DSM 45436(T)), isolated from activated sludge.</title>
        <authorList>
            <person name="Schaffert L."/>
            <person name="Albersmeier A."/>
            <person name="Kalinowski J."/>
            <person name="Ruckert C."/>
        </authorList>
    </citation>
    <scope>NUCLEOTIDE SEQUENCE [LARGE SCALE GENOMIC DNA]</scope>
    <source>
        <strain evidence="3 4">CAU 212</strain>
    </source>
</reference>
<gene>
    <name evidence="3" type="ORF">CDOO_04400</name>
</gene>